<accession>A0A8S9Z8Z0</accession>
<comment type="caution">
    <text evidence="1">The sequence shown here is derived from an EMBL/GenBank/DDBJ whole genome shotgun (WGS) entry which is preliminary data.</text>
</comment>
<sequence length="131" mass="14746">MCGCYSDKSMPEGQYESMSCPNKRVCRILISIMDLRTRALFVLVTLFVSEIHSRDLVCNLKACSICSGYNLNVETCCQFEAMHSLCEECVESTDDPIELQVCLEDGHPSVSKRRGLLGKRSLEKRRGMIGK</sequence>
<keyword evidence="2" id="KW-1185">Reference proteome</keyword>
<organism evidence="1 2">
    <name type="scientific">Paragonimus skrjabini miyazakii</name>
    <dbReference type="NCBI Taxonomy" id="59628"/>
    <lineage>
        <taxon>Eukaryota</taxon>
        <taxon>Metazoa</taxon>
        <taxon>Spiralia</taxon>
        <taxon>Lophotrochozoa</taxon>
        <taxon>Platyhelminthes</taxon>
        <taxon>Trematoda</taxon>
        <taxon>Digenea</taxon>
        <taxon>Plagiorchiida</taxon>
        <taxon>Troglotremata</taxon>
        <taxon>Troglotrematidae</taxon>
        <taxon>Paragonimus</taxon>
    </lineage>
</organism>
<dbReference type="Proteomes" id="UP000822476">
    <property type="component" value="Unassembled WGS sequence"/>
</dbReference>
<proteinExistence type="predicted"/>
<evidence type="ECO:0000313" key="1">
    <source>
        <dbReference type="EMBL" id="KAF7261933.1"/>
    </source>
</evidence>
<reference evidence="1" key="1">
    <citation type="submission" date="2019-07" db="EMBL/GenBank/DDBJ databases">
        <title>Annotation for the trematode Paragonimus miyazaki's.</title>
        <authorList>
            <person name="Choi Y.-J."/>
        </authorList>
    </citation>
    <scope>NUCLEOTIDE SEQUENCE</scope>
    <source>
        <strain evidence="1">Japan</strain>
    </source>
</reference>
<dbReference type="AlphaFoldDB" id="A0A8S9Z8Z0"/>
<gene>
    <name evidence="1" type="ORF">EG68_00856</name>
</gene>
<protein>
    <submittedName>
        <fullName evidence="1">Uncharacterized protein</fullName>
    </submittedName>
</protein>
<dbReference type="OrthoDB" id="6259018at2759"/>
<dbReference type="EMBL" id="JTDE01000218">
    <property type="protein sequence ID" value="KAF7261933.1"/>
    <property type="molecule type" value="Genomic_DNA"/>
</dbReference>
<name>A0A8S9Z8Z0_9TREM</name>
<evidence type="ECO:0000313" key="2">
    <source>
        <dbReference type="Proteomes" id="UP000822476"/>
    </source>
</evidence>